<reference evidence="1 2" key="1">
    <citation type="submission" date="2019-05" db="EMBL/GenBank/DDBJ databases">
        <authorList>
            <consortium name="Pathogen Informatics"/>
        </authorList>
    </citation>
    <scope>NUCLEOTIDE SEQUENCE [LARGE SCALE GENOMIC DNA]</scope>
    <source>
        <strain evidence="1 2">NCTC11429</strain>
    </source>
</reference>
<dbReference type="AlphaFoldDB" id="A0A4U9W2G5"/>
<dbReference type="KEGG" id="stha:NCTC11429_04678"/>
<dbReference type="EMBL" id="LR590484">
    <property type="protein sequence ID" value="VTR52837.1"/>
    <property type="molecule type" value="Genomic_DNA"/>
</dbReference>
<dbReference type="Proteomes" id="UP000308196">
    <property type="component" value="Chromosome"/>
</dbReference>
<dbReference type="STRING" id="1123265.GCA_000686625_00015"/>
<evidence type="ECO:0000313" key="1">
    <source>
        <dbReference type="EMBL" id="VTR52837.1"/>
    </source>
</evidence>
<proteinExistence type="predicted"/>
<gene>
    <name evidence="1" type="ORF">NCTC11429_04678</name>
</gene>
<accession>A0A4U9W2G5</accession>
<protein>
    <submittedName>
        <fullName evidence="1">Uncharacterized protein</fullName>
    </submittedName>
</protein>
<organism evidence="1 2">
    <name type="scientific">Sphingobacterium thalpophilum</name>
    <dbReference type="NCBI Taxonomy" id="259"/>
    <lineage>
        <taxon>Bacteria</taxon>
        <taxon>Pseudomonadati</taxon>
        <taxon>Bacteroidota</taxon>
        <taxon>Sphingobacteriia</taxon>
        <taxon>Sphingobacteriales</taxon>
        <taxon>Sphingobacteriaceae</taxon>
        <taxon>Sphingobacterium</taxon>
    </lineage>
</organism>
<sequence length="36" mass="4230">MVTLKKFMKVRISDLLLSEKGKQKTDVYPVSRFKSK</sequence>
<name>A0A4U9W2G5_9SPHI</name>
<evidence type="ECO:0000313" key="2">
    <source>
        <dbReference type="Proteomes" id="UP000308196"/>
    </source>
</evidence>